<accession>A0ABT2PX93</accession>
<organism evidence="2 3">
    <name type="scientific">Paracholeplasma vituli</name>
    <dbReference type="NCBI Taxonomy" id="69473"/>
    <lineage>
        <taxon>Bacteria</taxon>
        <taxon>Bacillati</taxon>
        <taxon>Mycoplasmatota</taxon>
        <taxon>Mollicutes</taxon>
        <taxon>Acholeplasmatales</taxon>
        <taxon>Acholeplasmataceae</taxon>
        <taxon>Paracholeplasma</taxon>
    </lineage>
</organism>
<dbReference type="Pfam" id="PF22016">
    <property type="entry name" value="DUF6933"/>
    <property type="match status" value="1"/>
</dbReference>
<dbReference type="Proteomes" id="UP001209076">
    <property type="component" value="Unassembled WGS sequence"/>
</dbReference>
<evidence type="ECO:0000259" key="1">
    <source>
        <dbReference type="Pfam" id="PF22016"/>
    </source>
</evidence>
<reference evidence="3" key="1">
    <citation type="submission" date="2023-07" db="EMBL/GenBank/DDBJ databases">
        <title>Novel Mycoplasma species identified in domestic and wild animals.</title>
        <authorList>
            <person name="Volokhov D.V."/>
            <person name="Furtak V.A."/>
            <person name="Zagorodnyaya T.A."/>
        </authorList>
    </citation>
    <scope>NUCLEOTIDE SEQUENCE [LARGE SCALE GENOMIC DNA]</scope>
    <source>
        <strain evidence="3">92-19</strain>
    </source>
</reference>
<dbReference type="InterPro" id="IPR053864">
    <property type="entry name" value="DUF6933"/>
</dbReference>
<comment type="caution">
    <text evidence="2">The sequence shown here is derived from an EMBL/GenBank/DDBJ whole genome shotgun (WGS) entry which is preliminary data.</text>
</comment>
<evidence type="ECO:0000313" key="3">
    <source>
        <dbReference type="Proteomes" id="UP001209076"/>
    </source>
</evidence>
<proteinExistence type="predicted"/>
<keyword evidence="3" id="KW-1185">Reference proteome</keyword>
<sequence length="85" mass="9833">MTTIALMNTLTAIGFTLDRIRNYFDLQPNDLTFGYTKDRSLVARLNKAVETADIFLSEEGYYEYSIEQTHASIFCDEFLVSQNNY</sequence>
<gene>
    <name evidence="2" type="ORF">N7603_07920</name>
</gene>
<evidence type="ECO:0000313" key="2">
    <source>
        <dbReference type="EMBL" id="MCU0105584.1"/>
    </source>
</evidence>
<name>A0ABT2PX93_9MOLU</name>
<feature type="domain" description="DUF6933" evidence="1">
    <location>
        <begin position="5"/>
        <end position="81"/>
    </location>
</feature>
<protein>
    <recommendedName>
        <fullName evidence="1">DUF6933 domain-containing protein</fullName>
    </recommendedName>
</protein>
<dbReference type="EMBL" id="JAOEGN010000017">
    <property type="protein sequence ID" value="MCU0105584.1"/>
    <property type="molecule type" value="Genomic_DNA"/>
</dbReference>